<reference evidence="5" key="1">
    <citation type="submission" date="2021-02" db="EMBL/GenBank/DDBJ databases">
        <authorList>
            <person name="Dougan E. K."/>
            <person name="Rhodes N."/>
            <person name="Thang M."/>
            <person name="Chan C."/>
        </authorList>
    </citation>
    <scope>NUCLEOTIDE SEQUENCE</scope>
</reference>
<protein>
    <recommendedName>
        <fullName evidence="7">Target of rapamycin complex subunit LST8</fullName>
    </recommendedName>
</protein>
<gene>
    <name evidence="5" type="ORF">PGLA2088_LOCUS15687</name>
</gene>
<evidence type="ECO:0000256" key="2">
    <source>
        <dbReference type="ARBA" id="ARBA00022574"/>
    </source>
</evidence>
<feature type="non-terminal residue" evidence="5">
    <location>
        <position position="1"/>
    </location>
</feature>
<evidence type="ECO:0000313" key="6">
    <source>
        <dbReference type="Proteomes" id="UP000626109"/>
    </source>
</evidence>
<dbReference type="GO" id="GO:0031931">
    <property type="term" value="C:TORC1 complex"/>
    <property type="evidence" value="ECO:0007669"/>
    <property type="project" value="InterPro"/>
</dbReference>
<dbReference type="PROSITE" id="PS50082">
    <property type="entry name" value="WD_REPEATS_2"/>
    <property type="match status" value="2"/>
</dbReference>
<dbReference type="InterPro" id="IPR019775">
    <property type="entry name" value="WD40_repeat_CS"/>
</dbReference>
<dbReference type="PANTHER" id="PTHR19842">
    <property type="entry name" value="G BETA-LIKE PROTEIN GBL"/>
    <property type="match status" value="1"/>
</dbReference>
<evidence type="ECO:0000256" key="1">
    <source>
        <dbReference type="ARBA" id="ARBA00009890"/>
    </source>
</evidence>
<dbReference type="InterPro" id="IPR037588">
    <property type="entry name" value="MLST8"/>
</dbReference>
<dbReference type="Gene3D" id="2.130.10.10">
    <property type="entry name" value="YVTN repeat-like/Quinoprotein amine dehydrogenase"/>
    <property type="match status" value="1"/>
</dbReference>
<dbReference type="GO" id="GO:0031932">
    <property type="term" value="C:TORC2 complex"/>
    <property type="evidence" value="ECO:0007669"/>
    <property type="project" value="InterPro"/>
</dbReference>
<dbReference type="PANTHER" id="PTHR19842:SF0">
    <property type="entry name" value="TARGET OF RAPAMYCIN COMPLEX SUBUNIT LST8"/>
    <property type="match status" value="1"/>
</dbReference>
<proteinExistence type="inferred from homology"/>
<accession>A0A813J4W8</accession>
<evidence type="ECO:0000313" key="5">
    <source>
        <dbReference type="EMBL" id="CAE8664679.1"/>
    </source>
</evidence>
<dbReference type="AlphaFoldDB" id="A0A813J4W8"/>
<comment type="caution">
    <text evidence="5">The sequence shown here is derived from an EMBL/GenBank/DDBJ whole genome shotgun (WGS) entry which is preliminary data.</text>
</comment>
<evidence type="ECO:0008006" key="7">
    <source>
        <dbReference type="Google" id="ProtNLM"/>
    </source>
</evidence>
<organism evidence="5 6">
    <name type="scientific">Polarella glacialis</name>
    <name type="common">Dinoflagellate</name>
    <dbReference type="NCBI Taxonomy" id="89957"/>
    <lineage>
        <taxon>Eukaryota</taxon>
        <taxon>Sar</taxon>
        <taxon>Alveolata</taxon>
        <taxon>Dinophyceae</taxon>
        <taxon>Suessiales</taxon>
        <taxon>Suessiaceae</taxon>
        <taxon>Polarella</taxon>
    </lineage>
</organism>
<feature type="repeat" description="WD" evidence="4">
    <location>
        <begin position="72"/>
        <end position="114"/>
    </location>
</feature>
<dbReference type="Pfam" id="PF00400">
    <property type="entry name" value="WD40"/>
    <property type="match status" value="2"/>
</dbReference>
<dbReference type="InterPro" id="IPR001680">
    <property type="entry name" value="WD40_rpt"/>
</dbReference>
<evidence type="ECO:0000256" key="4">
    <source>
        <dbReference type="PROSITE-ProRule" id="PRU00221"/>
    </source>
</evidence>
<feature type="non-terminal residue" evidence="5">
    <location>
        <position position="191"/>
    </location>
</feature>
<dbReference type="SMART" id="SM00320">
    <property type="entry name" value="WD40"/>
    <property type="match status" value="3"/>
</dbReference>
<dbReference type="InterPro" id="IPR036322">
    <property type="entry name" value="WD40_repeat_dom_sf"/>
</dbReference>
<dbReference type="PROSITE" id="PS00678">
    <property type="entry name" value="WD_REPEATS_1"/>
    <property type="match status" value="1"/>
</dbReference>
<dbReference type="EMBL" id="CAJNNW010019523">
    <property type="protein sequence ID" value="CAE8664679.1"/>
    <property type="molecule type" value="Genomic_DNA"/>
</dbReference>
<dbReference type="PROSITE" id="PS50294">
    <property type="entry name" value="WD_REPEATS_REGION"/>
    <property type="match status" value="1"/>
</dbReference>
<keyword evidence="2 4" id="KW-0853">WD repeat</keyword>
<sequence>EPVVIAAGYSPEVLFIDALHGDIRRTLTLKDFGHVNRLAVSPGSKRLAVAGNPHVRVFEVQGAPSSDPVGTYEGHKNNVTAVGFESTAGRWLYTGSEDGTIRIWDTRSQKCELCHENAGAFNRTAVHSVDLHPNQVELLAGDGEGKVILWDLKANKVRLTLAPEEGVPVRSVCIAPDAKMAVCANHEGTCY</sequence>
<dbReference type="InterPro" id="IPR015943">
    <property type="entry name" value="WD40/YVTN_repeat-like_dom_sf"/>
</dbReference>
<name>A0A813J4W8_POLGL</name>
<comment type="similarity">
    <text evidence="1">Belongs to the WD repeat LST8 family.</text>
</comment>
<dbReference type="SUPFAM" id="SSF50978">
    <property type="entry name" value="WD40 repeat-like"/>
    <property type="match status" value="1"/>
</dbReference>
<dbReference type="GO" id="GO:0031929">
    <property type="term" value="P:TOR signaling"/>
    <property type="evidence" value="ECO:0007669"/>
    <property type="project" value="InterPro"/>
</dbReference>
<evidence type="ECO:0000256" key="3">
    <source>
        <dbReference type="ARBA" id="ARBA00022737"/>
    </source>
</evidence>
<dbReference type="GO" id="GO:0032956">
    <property type="term" value="P:regulation of actin cytoskeleton organization"/>
    <property type="evidence" value="ECO:0007669"/>
    <property type="project" value="TreeGrafter"/>
</dbReference>
<keyword evidence="3" id="KW-0677">Repeat</keyword>
<feature type="repeat" description="WD" evidence="4">
    <location>
        <begin position="126"/>
        <end position="160"/>
    </location>
</feature>
<dbReference type="Proteomes" id="UP000626109">
    <property type="component" value="Unassembled WGS sequence"/>
</dbReference>